<dbReference type="Proteomes" id="UP000094526">
    <property type="component" value="Unassembled WGS sequence"/>
</dbReference>
<dbReference type="InterPro" id="IPR036864">
    <property type="entry name" value="Zn2-C6_fun-type_DNA-bd_sf"/>
</dbReference>
<dbReference type="SMART" id="SM00066">
    <property type="entry name" value="GAL4"/>
    <property type="match status" value="1"/>
</dbReference>
<evidence type="ECO:0000256" key="4">
    <source>
        <dbReference type="ARBA" id="ARBA00023242"/>
    </source>
</evidence>
<evidence type="ECO:0000313" key="6">
    <source>
        <dbReference type="EMBL" id="OCT49940.1"/>
    </source>
</evidence>
<dbReference type="OrthoDB" id="3525185at2759"/>
<dbReference type="InterPro" id="IPR021858">
    <property type="entry name" value="Fun_TF"/>
</dbReference>
<dbReference type="Gene3D" id="4.10.240.10">
    <property type="entry name" value="Zn(2)-C6 fungal-type DNA-binding domain"/>
    <property type="match status" value="1"/>
</dbReference>
<dbReference type="eggNOG" id="ENOG502T44Y">
    <property type="taxonomic scope" value="Eukaryota"/>
</dbReference>
<proteinExistence type="predicted"/>
<keyword evidence="4" id="KW-0539">Nucleus</keyword>
<reference evidence="7" key="1">
    <citation type="submission" date="2015-07" db="EMBL/GenBank/DDBJ databases">
        <authorList>
            <person name="Teixeira M.M."/>
            <person name="Souza R.C."/>
            <person name="Almeida L.G."/>
            <person name="Vicente V.A."/>
            <person name="de Hoog S."/>
            <person name="Bocca A.L."/>
            <person name="de Almeida S.R."/>
            <person name="Vasconcelos A.T."/>
            <person name="Felipe M.S."/>
        </authorList>
    </citation>
    <scope>NUCLEOTIDE SEQUENCE [LARGE SCALE GENOMIC DNA]</scope>
    <source>
        <strain evidence="7">KSF</strain>
    </source>
</reference>
<dbReference type="PROSITE" id="PS50048">
    <property type="entry name" value="ZN2_CY6_FUNGAL_2"/>
    <property type="match status" value="1"/>
</dbReference>
<dbReference type="PANTHER" id="PTHR38111">
    <property type="entry name" value="ZN(2)-C6 FUNGAL-TYPE DOMAIN-CONTAINING PROTEIN-RELATED"/>
    <property type="match status" value="1"/>
</dbReference>
<dbReference type="GO" id="GO:0008270">
    <property type="term" value="F:zinc ion binding"/>
    <property type="evidence" value="ECO:0007669"/>
    <property type="project" value="InterPro"/>
</dbReference>
<dbReference type="VEuPathDB" id="FungiDB:G647_08855"/>
<comment type="caution">
    <text evidence="6">The sequence shown here is derived from an EMBL/GenBank/DDBJ whole genome shotgun (WGS) entry which is preliminary data.</text>
</comment>
<evidence type="ECO:0000256" key="1">
    <source>
        <dbReference type="ARBA" id="ARBA00023015"/>
    </source>
</evidence>
<evidence type="ECO:0000313" key="7">
    <source>
        <dbReference type="Proteomes" id="UP000094526"/>
    </source>
</evidence>
<accession>A0A1C1CN67</accession>
<keyword evidence="1" id="KW-0805">Transcription regulation</keyword>
<dbReference type="Pfam" id="PF00172">
    <property type="entry name" value="Zn_clus"/>
    <property type="match status" value="1"/>
</dbReference>
<dbReference type="SUPFAM" id="SSF57701">
    <property type="entry name" value="Zn2/Cys6 DNA-binding domain"/>
    <property type="match status" value="1"/>
</dbReference>
<dbReference type="GO" id="GO:0003677">
    <property type="term" value="F:DNA binding"/>
    <property type="evidence" value="ECO:0007669"/>
    <property type="project" value="UniProtKB-KW"/>
</dbReference>
<feature type="domain" description="Zn(2)-C6 fungal-type" evidence="5">
    <location>
        <begin position="10"/>
        <end position="38"/>
    </location>
</feature>
<evidence type="ECO:0000259" key="5">
    <source>
        <dbReference type="PROSITE" id="PS50048"/>
    </source>
</evidence>
<dbReference type="Pfam" id="PF11951">
    <property type="entry name" value="Fungal_trans_2"/>
    <property type="match status" value="1"/>
</dbReference>
<dbReference type="InterPro" id="IPR001138">
    <property type="entry name" value="Zn2Cys6_DnaBD"/>
</dbReference>
<dbReference type="EMBL" id="LGRB01000010">
    <property type="protein sequence ID" value="OCT49940.1"/>
    <property type="molecule type" value="Genomic_DNA"/>
</dbReference>
<keyword evidence="7" id="KW-1185">Reference proteome</keyword>
<dbReference type="CDD" id="cd00067">
    <property type="entry name" value="GAL4"/>
    <property type="match status" value="1"/>
</dbReference>
<protein>
    <recommendedName>
        <fullName evidence="5">Zn(2)-C6 fungal-type domain-containing protein</fullName>
    </recommendedName>
</protein>
<keyword evidence="2" id="KW-0238">DNA-binding</keyword>
<name>A0A1C1CN67_9EURO</name>
<sequence length="535" mass="60234">MVGVPGKSQGCNTCRRRKVKCDLEKPHCRRCVSSARQCEGYERYAVFINRGQQGLQKRERLEEVRTPTTSDPSALGIQYANTPLNFSPSPRQANETQLVSSFWETYCASATRYPGPTEPAWLYRSISSATTPTAVIAATSMLLKQALLSLAHIRIGRLNDDQALIIRGQQIYGQSLRLMQHALHDPVLAHSDDILVAARCMVLYESFESTSGDMAAWENHILGIARIIHLRGVHRTRDSISRSVLESIRYNVMIVSLMRSTACFLGESEWLSVPWAGVSKSLDQRLFDYGFTLAYMMQRSEAVSMPTSLSVPSQYRHQQIHQSASKRQTILDILEQTLACYTGLANLRSELLATRRQMLRVVNPPSIQSQQLYNEDTTTDEQHMHLACTDNDPQAITIAILLALDLSFSIFATALMQHLADDHGRDLNHHPPSHSGRDLFAQLAEYMAPTRRLQLGQQLLRHLQLCCAVRSEHLRPRIIFPLNVLRWEMRHRPAEAAQVRALFEAVASRGKFRIAKGAQNAGTEIVPGIVLESER</sequence>
<dbReference type="STRING" id="86049.A0A1C1CN67"/>
<organism evidence="6 7">
    <name type="scientific">Cladophialophora carrionii</name>
    <dbReference type="NCBI Taxonomy" id="86049"/>
    <lineage>
        <taxon>Eukaryota</taxon>
        <taxon>Fungi</taxon>
        <taxon>Dikarya</taxon>
        <taxon>Ascomycota</taxon>
        <taxon>Pezizomycotina</taxon>
        <taxon>Eurotiomycetes</taxon>
        <taxon>Chaetothyriomycetidae</taxon>
        <taxon>Chaetothyriales</taxon>
        <taxon>Herpotrichiellaceae</taxon>
        <taxon>Cladophialophora</taxon>
    </lineage>
</organism>
<dbReference type="AlphaFoldDB" id="A0A1C1CN67"/>
<dbReference type="GO" id="GO:0000981">
    <property type="term" value="F:DNA-binding transcription factor activity, RNA polymerase II-specific"/>
    <property type="evidence" value="ECO:0007669"/>
    <property type="project" value="InterPro"/>
</dbReference>
<dbReference type="PROSITE" id="PS00463">
    <property type="entry name" value="ZN2_CY6_FUNGAL_1"/>
    <property type="match status" value="1"/>
</dbReference>
<gene>
    <name evidence="6" type="ORF">CLCR_06997</name>
</gene>
<evidence type="ECO:0000256" key="2">
    <source>
        <dbReference type="ARBA" id="ARBA00023125"/>
    </source>
</evidence>
<dbReference type="VEuPathDB" id="FungiDB:CLCR_06997"/>
<keyword evidence="3" id="KW-0804">Transcription</keyword>
<dbReference type="InterPro" id="IPR053178">
    <property type="entry name" value="Osmoadaptation_assoc"/>
</dbReference>
<evidence type="ECO:0000256" key="3">
    <source>
        <dbReference type="ARBA" id="ARBA00023163"/>
    </source>
</evidence>